<evidence type="ECO:0000313" key="5">
    <source>
        <dbReference type="Proteomes" id="UP000663829"/>
    </source>
</evidence>
<dbReference type="AlphaFoldDB" id="A0A814BV47"/>
<evidence type="ECO:0000313" key="3">
    <source>
        <dbReference type="EMBL" id="CAF3711501.1"/>
    </source>
</evidence>
<dbReference type="EMBL" id="CAJOBA010042273">
    <property type="protein sequence ID" value="CAF4130079.1"/>
    <property type="molecule type" value="Genomic_DNA"/>
</dbReference>
<accession>A0A814BV47</accession>
<dbReference type="Proteomes" id="UP000682733">
    <property type="component" value="Unassembled WGS sequence"/>
</dbReference>
<dbReference type="Proteomes" id="UP000663829">
    <property type="component" value="Unassembled WGS sequence"/>
</dbReference>
<dbReference type="OrthoDB" id="10036146at2759"/>
<dbReference type="Proteomes" id="UP000681722">
    <property type="component" value="Unassembled WGS sequence"/>
</dbReference>
<gene>
    <name evidence="1" type="ORF">GPM918_LOCUS10338</name>
    <name evidence="2" type="ORF">OVA965_LOCUS29400</name>
    <name evidence="3" type="ORF">SRO942_LOCUS10339</name>
    <name evidence="4" type="ORF">TMI583_LOCUS30173</name>
</gene>
<reference evidence="1" key="1">
    <citation type="submission" date="2021-02" db="EMBL/GenBank/DDBJ databases">
        <authorList>
            <person name="Nowell W R."/>
        </authorList>
    </citation>
    <scope>NUCLEOTIDE SEQUENCE</scope>
</reference>
<evidence type="ECO:0000313" key="4">
    <source>
        <dbReference type="EMBL" id="CAF4130079.1"/>
    </source>
</evidence>
<protein>
    <submittedName>
        <fullName evidence="1">Uncharacterized protein</fullName>
    </submittedName>
</protein>
<comment type="caution">
    <text evidence="1">The sequence shown here is derived from an EMBL/GenBank/DDBJ whole genome shotgun (WGS) entry which is preliminary data.</text>
</comment>
<dbReference type="EMBL" id="CAJOBC010002027">
    <property type="protein sequence ID" value="CAF3711501.1"/>
    <property type="molecule type" value="Genomic_DNA"/>
</dbReference>
<evidence type="ECO:0000313" key="2">
    <source>
        <dbReference type="EMBL" id="CAF1320197.1"/>
    </source>
</evidence>
<dbReference type="EMBL" id="CAJNOK010020669">
    <property type="protein sequence ID" value="CAF1320197.1"/>
    <property type="molecule type" value="Genomic_DNA"/>
</dbReference>
<evidence type="ECO:0000313" key="1">
    <source>
        <dbReference type="EMBL" id="CAF0933939.1"/>
    </source>
</evidence>
<organism evidence="1 5">
    <name type="scientific">Didymodactylos carnosus</name>
    <dbReference type="NCBI Taxonomy" id="1234261"/>
    <lineage>
        <taxon>Eukaryota</taxon>
        <taxon>Metazoa</taxon>
        <taxon>Spiralia</taxon>
        <taxon>Gnathifera</taxon>
        <taxon>Rotifera</taxon>
        <taxon>Eurotatoria</taxon>
        <taxon>Bdelloidea</taxon>
        <taxon>Philodinida</taxon>
        <taxon>Philodinidae</taxon>
        <taxon>Didymodactylos</taxon>
    </lineage>
</organism>
<keyword evidence="5" id="KW-1185">Reference proteome</keyword>
<sequence>MTSSKFGPPTVIIESCLFKQPQLGDNRRRSFPHSISIPDFSFKRDTYRDLRNKLCYSTCQLNRKAQSCSSLSFITTATDSLKSSLFRPPSPSPSSNLGHFLDPRNANAQKFKNISGSTLGTQTASSSRFSLYESFFDLSDNGQEKYRTLEEKRLFDPIILQSKYHYEQCDDFQTKCNNWLQTIERV</sequence>
<dbReference type="Proteomes" id="UP000677228">
    <property type="component" value="Unassembled WGS sequence"/>
</dbReference>
<proteinExistence type="predicted"/>
<name>A0A814BV47_9BILA</name>
<dbReference type="EMBL" id="CAJNOQ010002027">
    <property type="protein sequence ID" value="CAF0933939.1"/>
    <property type="molecule type" value="Genomic_DNA"/>
</dbReference>